<dbReference type="Proteomes" id="UP000054976">
    <property type="component" value="Unassembled WGS sequence"/>
</dbReference>
<dbReference type="STRING" id="86166.TAGGR_1437"/>
<dbReference type="SUPFAM" id="SSF53850">
    <property type="entry name" value="Periplasmic binding protein-like II"/>
    <property type="match status" value="1"/>
</dbReference>
<sequence length="297" mass="33605">MKKVKLSLLSKNGKVLGIVSFFICLFFILAKAYVYAEKNCTEVYGKGETEIAIATGSPGELGLLKVLIEEFNKEKPVKVCWIKAGTGESLKLLKENLVDLVMVHAPDAEKKAVTEGWATKRTLIGSNEFYIVGPKNDPAKIAEAKNVVDVYNRIKETKSKFISRGDNSGTHKKEMEIWKKAGYLPDPSKDKWYIVTKDFMAASLKKANDEKAYFMTDSSTWIMMKKDLPNLKVLFKGDKFLVNVYHALCSKFCKPEAEKFIEFLTSERGQETIRSFGKAQYGEAFYNDLNYAKKYAE</sequence>
<feature type="domain" description="PBP" evidence="1">
    <location>
        <begin position="49"/>
        <end position="267"/>
    </location>
</feature>
<protein>
    <submittedName>
        <fullName evidence="2">Tungstate transport system substrate-binding protein</fullName>
    </submittedName>
</protein>
<keyword evidence="3" id="KW-1185">Reference proteome</keyword>
<dbReference type="InterPro" id="IPR024370">
    <property type="entry name" value="PBP_domain"/>
</dbReference>
<evidence type="ECO:0000313" key="3">
    <source>
        <dbReference type="Proteomes" id="UP000054976"/>
    </source>
</evidence>
<dbReference type="Gene3D" id="3.40.190.10">
    <property type="entry name" value="Periplasmic binding protein-like II"/>
    <property type="match status" value="2"/>
</dbReference>
<accession>A0A0U9HQ25</accession>
<dbReference type="PANTHER" id="PTHR37945">
    <property type="entry name" value="EXTRACELLULAR TUNGSTATE BINDING PROTEIN"/>
    <property type="match status" value="1"/>
</dbReference>
<dbReference type="OrthoDB" id="186379at2"/>
<gene>
    <name evidence="2" type="ORF">TAGGR_1437</name>
</gene>
<reference evidence="3" key="1">
    <citation type="submission" date="2016-01" db="EMBL/GenBank/DDBJ databases">
        <title>Draft genome sequence of Thermodesulfovibrio aggregans strain TGE-P1.</title>
        <authorList>
            <person name="Sekiguchi Y."/>
            <person name="Ohashi A."/>
            <person name="Matsuura N."/>
            <person name="Tourlousse M.D."/>
        </authorList>
    </citation>
    <scope>NUCLEOTIDE SEQUENCE [LARGE SCALE GENOMIC DNA]</scope>
    <source>
        <strain evidence="3">TGE-P1</strain>
    </source>
</reference>
<dbReference type="EMBL" id="BCNO01000001">
    <property type="protein sequence ID" value="GAQ94258.1"/>
    <property type="molecule type" value="Genomic_DNA"/>
</dbReference>
<evidence type="ECO:0000313" key="2">
    <source>
        <dbReference type="EMBL" id="GAQ94258.1"/>
    </source>
</evidence>
<comment type="caution">
    <text evidence="2">The sequence shown here is derived from an EMBL/GenBank/DDBJ whole genome shotgun (WGS) entry which is preliminary data.</text>
</comment>
<dbReference type="PANTHER" id="PTHR37945:SF1">
    <property type="entry name" value="EXTRACELLULAR TUNGSTATE BINDING PROTEIN"/>
    <property type="match status" value="1"/>
</dbReference>
<evidence type="ECO:0000259" key="1">
    <source>
        <dbReference type="Pfam" id="PF12849"/>
    </source>
</evidence>
<dbReference type="Pfam" id="PF12849">
    <property type="entry name" value="PBP_like_2"/>
    <property type="match status" value="1"/>
</dbReference>
<name>A0A0U9HQ25_9BACT</name>
<organism evidence="2 3">
    <name type="scientific">Thermodesulfovibrio aggregans</name>
    <dbReference type="NCBI Taxonomy" id="86166"/>
    <lineage>
        <taxon>Bacteria</taxon>
        <taxon>Pseudomonadati</taxon>
        <taxon>Nitrospirota</taxon>
        <taxon>Thermodesulfovibrionia</taxon>
        <taxon>Thermodesulfovibrionales</taxon>
        <taxon>Thermodesulfovibrionaceae</taxon>
        <taxon>Thermodesulfovibrio</taxon>
    </lineage>
</organism>
<dbReference type="InterPro" id="IPR052738">
    <property type="entry name" value="ABC-Tungstate_binding"/>
</dbReference>
<dbReference type="AlphaFoldDB" id="A0A0U9HQ25"/>
<proteinExistence type="predicted"/>
<dbReference type="RefSeq" id="WP_059175724.1">
    <property type="nucleotide sequence ID" value="NZ_BCNO01000001.1"/>
</dbReference>